<evidence type="ECO:0000259" key="4">
    <source>
        <dbReference type="Pfam" id="PF03816"/>
    </source>
</evidence>
<dbReference type="InterPro" id="IPR050922">
    <property type="entry name" value="LytR/CpsA/Psr_CW_biosynth"/>
</dbReference>
<dbReference type="PANTHER" id="PTHR33392:SF6">
    <property type="entry name" value="POLYISOPRENYL-TEICHOIC ACID--PEPTIDOGLYCAN TEICHOIC ACID TRANSFERASE TAGU"/>
    <property type="match status" value="1"/>
</dbReference>
<dbReference type="InterPro" id="IPR004474">
    <property type="entry name" value="LytR_CpsA_psr"/>
</dbReference>
<dbReference type="Pfam" id="PF03816">
    <property type="entry name" value="LytR_cpsA_psr"/>
    <property type="match status" value="1"/>
</dbReference>
<feature type="compositionally biased region" description="Gly residues" evidence="2">
    <location>
        <begin position="377"/>
        <end position="392"/>
    </location>
</feature>
<proteinExistence type="inferred from homology"/>
<feature type="region of interest" description="Disordered" evidence="2">
    <location>
        <begin position="331"/>
        <end position="432"/>
    </location>
</feature>
<dbReference type="NCBIfam" id="TIGR00350">
    <property type="entry name" value="lytR_cpsA_psr"/>
    <property type="match status" value="1"/>
</dbReference>
<feature type="transmembrane region" description="Helical" evidence="3">
    <location>
        <begin position="12"/>
        <end position="34"/>
    </location>
</feature>
<sequence length="432" mass="45791">MNIAHVLRRHWVRWAAFGLAVVLLALTAVVWGFYRKLDRNITEDTSAAAELRKYDRERPSSVAKGAQNILLIGSDSRAGKNKEYGRDGGTQRSDTTILLHVSRDRKRATAVSVPRDLMVTIPSCRGADGKRGNERLAQFNWAFESGGTACTVRTVEKMTNVRIDHYVVVDFEGFKKMVDAVGGVKVCVERPIDDKDAHLKLAAGDQKLDGEEALGYVRVRKTLGDGSDTDRIDRQQKFLAALVSKMSGGDVLYNPGKLYPVLDAATSALTTDPGLASLRDLYGMVRDVRSVPTKDVRFLTVPREAYAADPNRDQLVQPAAERLFAQLRNDSPVRVDPDPSASASPAPSASARVSGKPDRTEAGGEGAEAAPGRDPAGTGGDAAGTGRDGVGTGRDAAGTGRDGVGTGRDAAGAGNGGHYRGTTAADAGCSGA</sequence>
<keyword evidence="3" id="KW-0472">Membrane</keyword>
<name>A0ABU2QTJ2_9ACTN</name>
<dbReference type="Gene3D" id="3.40.630.190">
    <property type="entry name" value="LCP protein"/>
    <property type="match status" value="1"/>
</dbReference>
<accession>A0ABU2QTJ2</accession>
<feature type="compositionally biased region" description="Low complexity" evidence="2">
    <location>
        <begin position="367"/>
        <end position="376"/>
    </location>
</feature>
<protein>
    <submittedName>
        <fullName evidence="5">LCP family protein</fullName>
    </submittedName>
</protein>
<keyword evidence="3" id="KW-0812">Transmembrane</keyword>
<gene>
    <name evidence="5" type="ORF">RM698_01090</name>
</gene>
<feature type="domain" description="Cell envelope-related transcriptional attenuator" evidence="4">
    <location>
        <begin position="92"/>
        <end position="247"/>
    </location>
</feature>
<evidence type="ECO:0000256" key="3">
    <source>
        <dbReference type="SAM" id="Phobius"/>
    </source>
</evidence>
<dbReference type="EMBL" id="JAVRET010000001">
    <property type="protein sequence ID" value="MDT0407650.1"/>
    <property type="molecule type" value="Genomic_DNA"/>
</dbReference>
<evidence type="ECO:0000256" key="1">
    <source>
        <dbReference type="ARBA" id="ARBA00006068"/>
    </source>
</evidence>
<keyword evidence="3" id="KW-1133">Transmembrane helix</keyword>
<comment type="similarity">
    <text evidence="1">Belongs to the LytR/CpsA/Psr (LCP) family.</text>
</comment>
<evidence type="ECO:0000313" key="6">
    <source>
        <dbReference type="Proteomes" id="UP001183610"/>
    </source>
</evidence>
<organism evidence="5 6">
    <name type="scientific">Streptomyces evansiae</name>
    <dbReference type="NCBI Taxonomy" id="3075535"/>
    <lineage>
        <taxon>Bacteria</taxon>
        <taxon>Bacillati</taxon>
        <taxon>Actinomycetota</taxon>
        <taxon>Actinomycetes</taxon>
        <taxon>Kitasatosporales</taxon>
        <taxon>Streptomycetaceae</taxon>
        <taxon>Streptomyces</taxon>
    </lineage>
</organism>
<keyword evidence="6" id="KW-1185">Reference proteome</keyword>
<evidence type="ECO:0000256" key="2">
    <source>
        <dbReference type="SAM" id="MobiDB-lite"/>
    </source>
</evidence>
<feature type="compositionally biased region" description="Low complexity" evidence="2">
    <location>
        <begin position="338"/>
        <end position="351"/>
    </location>
</feature>
<dbReference type="PANTHER" id="PTHR33392">
    <property type="entry name" value="POLYISOPRENYL-TEICHOIC ACID--PEPTIDOGLYCAN TEICHOIC ACID TRANSFERASE TAGU"/>
    <property type="match status" value="1"/>
</dbReference>
<comment type="caution">
    <text evidence="5">The sequence shown here is derived from an EMBL/GenBank/DDBJ whole genome shotgun (WGS) entry which is preliminary data.</text>
</comment>
<evidence type="ECO:0000313" key="5">
    <source>
        <dbReference type="EMBL" id="MDT0407650.1"/>
    </source>
</evidence>
<dbReference type="RefSeq" id="WP_010273618.1">
    <property type="nucleotide sequence ID" value="NZ_JAVRET010000001.1"/>
</dbReference>
<dbReference type="Proteomes" id="UP001183610">
    <property type="component" value="Unassembled WGS sequence"/>
</dbReference>
<reference evidence="6" key="1">
    <citation type="submission" date="2023-07" db="EMBL/GenBank/DDBJ databases">
        <title>30 novel species of actinomycetes from the DSMZ collection.</title>
        <authorList>
            <person name="Nouioui I."/>
        </authorList>
    </citation>
    <scope>NUCLEOTIDE SEQUENCE [LARGE SCALE GENOMIC DNA]</scope>
    <source>
        <strain evidence="6">DSM 41979</strain>
    </source>
</reference>